<evidence type="ECO:0000259" key="3">
    <source>
        <dbReference type="Pfam" id="PF04504"/>
    </source>
</evidence>
<evidence type="ECO:0000256" key="1">
    <source>
        <dbReference type="ARBA" id="ARBA00010820"/>
    </source>
</evidence>
<dbReference type="PANTHER" id="PTHR31662:SF31">
    <property type="entry name" value="OS06G0498000 PROTEIN"/>
    <property type="match status" value="1"/>
</dbReference>
<protein>
    <recommendedName>
        <fullName evidence="3">Glabrous enhancer-binding protein-like DBD domain-containing protein</fullName>
    </recommendedName>
</protein>
<dbReference type="InterPro" id="IPR053932">
    <property type="entry name" value="GeBP-like_DBD"/>
</dbReference>
<comment type="similarity">
    <text evidence="1">Belongs to the GeBP family.</text>
</comment>
<evidence type="ECO:0000313" key="5">
    <source>
        <dbReference type="Proteomes" id="UP000604825"/>
    </source>
</evidence>
<dbReference type="Pfam" id="PF04504">
    <property type="entry name" value="GeBP-like_DBD"/>
    <property type="match status" value="1"/>
</dbReference>
<dbReference type="GO" id="GO:0006355">
    <property type="term" value="P:regulation of DNA-templated transcription"/>
    <property type="evidence" value="ECO:0007669"/>
    <property type="project" value="InterPro"/>
</dbReference>
<dbReference type="OrthoDB" id="692631at2759"/>
<name>A0A811MKW5_9POAL</name>
<organism evidence="4 5">
    <name type="scientific">Miscanthus lutarioriparius</name>
    <dbReference type="NCBI Taxonomy" id="422564"/>
    <lineage>
        <taxon>Eukaryota</taxon>
        <taxon>Viridiplantae</taxon>
        <taxon>Streptophyta</taxon>
        <taxon>Embryophyta</taxon>
        <taxon>Tracheophyta</taxon>
        <taxon>Spermatophyta</taxon>
        <taxon>Magnoliopsida</taxon>
        <taxon>Liliopsida</taxon>
        <taxon>Poales</taxon>
        <taxon>Poaceae</taxon>
        <taxon>PACMAD clade</taxon>
        <taxon>Panicoideae</taxon>
        <taxon>Andropogonodae</taxon>
        <taxon>Andropogoneae</taxon>
        <taxon>Saccharinae</taxon>
        <taxon>Miscanthus</taxon>
    </lineage>
</organism>
<feature type="domain" description="Glabrous enhancer-binding protein-like DBD" evidence="3">
    <location>
        <begin position="70"/>
        <end position="160"/>
    </location>
</feature>
<accession>A0A811MKW5</accession>
<dbReference type="AlphaFoldDB" id="A0A811MKW5"/>
<comment type="caution">
    <text evidence="4">The sequence shown here is derived from an EMBL/GenBank/DDBJ whole genome shotgun (WGS) entry which is preliminary data.</text>
</comment>
<evidence type="ECO:0000256" key="2">
    <source>
        <dbReference type="SAM" id="MobiDB-lite"/>
    </source>
</evidence>
<dbReference type="GO" id="GO:0005634">
    <property type="term" value="C:nucleus"/>
    <property type="evidence" value="ECO:0007669"/>
    <property type="project" value="TreeGrafter"/>
</dbReference>
<feature type="compositionally biased region" description="Low complexity" evidence="2">
    <location>
        <begin position="43"/>
        <end position="56"/>
    </location>
</feature>
<reference evidence="4" key="1">
    <citation type="submission" date="2020-10" db="EMBL/GenBank/DDBJ databases">
        <authorList>
            <person name="Han B."/>
            <person name="Lu T."/>
            <person name="Zhao Q."/>
            <person name="Huang X."/>
            <person name="Zhao Y."/>
        </authorList>
    </citation>
    <scope>NUCLEOTIDE SEQUENCE</scope>
</reference>
<dbReference type="Proteomes" id="UP000604825">
    <property type="component" value="Unassembled WGS sequence"/>
</dbReference>
<proteinExistence type="inferred from homology"/>
<gene>
    <name evidence="4" type="ORF">NCGR_LOCUS4542</name>
</gene>
<dbReference type="PANTHER" id="PTHR31662">
    <property type="entry name" value="BNAANNG10740D PROTEIN-RELATED"/>
    <property type="match status" value="1"/>
</dbReference>
<dbReference type="EMBL" id="CAJGYO010000001">
    <property type="protein sequence ID" value="CAD6206915.1"/>
    <property type="molecule type" value="Genomic_DNA"/>
</dbReference>
<dbReference type="InterPro" id="IPR007592">
    <property type="entry name" value="GEBP"/>
</dbReference>
<sequence>MASEERPSPAPSDDTTTTVSDEHLSPPSSPSTTFDSAPESDVSAASSLLSDGSSGPDPEPVVSRKPRPPQRSWPDSDEIALLEAVASHRQKHGRLPSPDDLVAALRGRLRAEDRLSAEQVAKRLRALRSRYDNAAIRLKRGIIPPKDGDVTIYKLSKLIWADTRTGKREKKTRAADAREDPRGFDELTELYPCLSAEAEAIDARCGYGSLKRAFGRIGDDTAARLEAKLKRQRVAEARASAKLDKLRTNVAKALQGFIK</sequence>
<keyword evidence="5" id="KW-1185">Reference proteome</keyword>
<feature type="region of interest" description="Disordered" evidence="2">
    <location>
        <begin position="1"/>
        <end position="76"/>
    </location>
</feature>
<evidence type="ECO:0000313" key="4">
    <source>
        <dbReference type="EMBL" id="CAD6206915.1"/>
    </source>
</evidence>